<comment type="caution">
    <text evidence="2">The sequence shown here is derived from an EMBL/GenBank/DDBJ whole genome shotgun (WGS) entry which is preliminary data.</text>
</comment>
<reference evidence="2" key="1">
    <citation type="journal article" date="2012" name="Mol. Plant Microbe Interact.">
        <title>A highly conserved effector in Fusarium oxysporum is required for full virulence on Arabidopsis.</title>
        <authorList>
            <person name="Thatcher L.F."/>
            <person name="Gardiner D.M."/>
            <person name="Kazan K."/>
            <person name="Manners J."/>
        </authorList>
    </citation>
    <scope>NUCLEOTIDE SEQUENCE [LARGE SCALE GENOMIC DNA]</scope>
    <source>
        <strain evidence="2">Fo5176</strain>
    </source>
</reference>
<dbReference type="AlphaFoldDB" id="F9FCZ5"/>
<keyword evidence="1" id="KW-0812">Transmembrane</keyword>
<feature type="transmembrane region" description="Helical" evidence="1">
    <location>
        <begin position="15"/>
        <end position="33"/>
    </location>
</feature>
<evidence type="ECO:0000313" key="2">
    <source>
        <dbReference type="EMBL" id="EGU85252.1"/>
    </source>
</evidence>
<gene>
    <name evidence="2" type="ORF">FOXB_04273</name>
</gene>
<accession>F9FCZ5</accession>
<organism evidence="2">
    <name type="scientific">Fusarium oxysporum (strain Fo5176)</name>
    <name type="common">Fusarium vascular wilt</name>
    <dbReference type="NCBI Taxonomy" id="660025"/>
    <lineage>
        <taxon>Eukaryota</taxon>
        <taxon>Fungi</taxon>
        <taxon>Dikarya</taxon>
        <taxon>Ascomycota</taxon>
        <taxon>Pezizomycotina</taxon>
        <taxon>Sordariomycetes</taxon>
        <taxon>Hypocreomycetidae</taxon>
        <taxon>Hypocreales</taxon>
        <taxon>Nectriaceae</taxon>
        <taxon>Fusarium</taxon>
        <taxon>Fusarium oxysporum species complex</taxon>
    </lineage>
</organism>
<keyword evidence="1" id="KW-0472">Membrane</keyword>
<sequence>MFWSAYTHSMPSAEWFGEVSMFLLIFIALRYGITLRWGPNPGRQRGANVRRQDGEIQFEFRCLADFEITADVPLSDAVTKYHPASHSLRFLFATTEFETLCTCWWRLLSSYNPGCVTRVPTKILFFPKPSALFDGVPGSSCVASSHLVLAQGICSYNTIVEE</sequence>
<evidence type="ECO:0000256" key="1">
    <source>
        <dbReference type="SAM" id="Phobius"/>
    </source>
</evidence>
<protein>
    <submittedName>
        <fullName evidence="2">Uncharacterized protein</fullName>
    </submittedName>
</protein>
<proteinExistence type="predicted"/>
<name>F9FCZ5_FUSOF</name>
<keyword evidence="1" id="KW-1133">Transmembrane helix</keyword>
<dbReference type="EMBL" id="AFQF01001374">
    <property type="protein sequence ID" value="EGU85252.1"/>
    <property type="molecule type" value="Genomic_DNA"/>
</dbReference>
<dbReference type="OrthoDB" id="5063405at2759"/>